<name>A0A517Z8W0_9PLAN</name>
<organism evidence="2 3">
    <name type="scientific">Maioricimonas rarisocia</name>
    <dbReference type="NCBI Taxonomy" id="2528026"/>
    <lineage>
        <taxon>Bacteria</taxon>
        <taxon>Pseudomonadati</taxon>
        <taxon>Planctomycetota</taxon>
        <taxon>Planctomycetia</taxon>
        <taxon>Planctomycetales</taxon>
        <taxon>Planctomycetaceae</taxon>
        <taxon>Maioricimonas</taxon>
    </lineage>
</organism>
<evidence type="ECO:0000313" key="3">
    <source>
        <dbReference type="Proteomes" id="UP000320496"/>
    </source>
</evidence>
<proteinExistence type="predicted"/>
<keyword evidence="1" id="KW-0472">Membrane</keyword>
<dbReference type="InterPro" id="IPR011487">
    <property type="entry name" value="DUF1598"/>
</dbReference>
<dbReference type="EMBL" id="CP036275">
    <property type="protein sequence ID" value="QDU38918.1"/>
    <property type="molecule type" value="Genomic_DNA"/>
</dbReference>
<dbReference type="Pfam" id="PF07643">
    <property type="entry name" value="DUF1598"/>
    <property type="match status" value="1"/>
</dbReference>
<keyword evidence="1" id="KW-0812">Transmembrane</keyword>
<evidence type="ECO:0000313" key="2">
    <source>
        <dbReference type="EMBL" id="QDU38918.1"/>
    </source>
</evidence>
<dbReference type="RefSeq" id="WP_197443513.1">
    <property type="nucleotide sequence ID" value="NZ_CP036275.1"/>
</dbReference>
<evidence type="ECO:0000256" key="1">
    <source>
        <dbReference type="SAM" id="Phobius"/>
    </source>
</evidence>
<dbReference type="InterPro" id="IPR011990">
    <property type="entry name" value="TPR-like_helical_dom_sf"/>
</dbReference>
<reference evidence="2 3" key="1">
    <citation type="submission" date="2019-02" db="EMBL/GenBank/DDBJ databases">
        <title>Deep-cultivation of Planctomycetes and their phenomic and genomic characterization uncovers novel biology.</title>
        <authorList>
            <person name="Wiegand S."/>
            <person name="Jogler M."/>
            <person name="Boedeker C."/>
            <person name="Pinto D."/>
            <person name="Vollmers J."/>
            <person name="Rivas-Marin E."/>
            <person name="Kohn T."/>
            <person name="Peeters S.H."/>
            <person name="Heuer A."/>
            <person name="Rast P."/>
            <person name="Oberbeckmann S."/>
            <person name="Bunk B."/>
            <person name="Jeske O."/>
            <person name="Meyerdierks A."/>
            <person name="Storesund J.E."/>
            <person name="Kallscheuer N."/>
            <person name="Luecker S."/>
            <person name="Lage O.M."/>
            <person name="Pohl T."/>
            <person name="Merkel B.J."/>
            <person name="Hornburger P."/>
            <person name="Mueller R.-W."/>
            <person name="Bruemmer F."/>
            <person name="Labrenz M."/>
            <person name="Spormann A.M."/>
            <person name="Op den Camp H."/>
            <person name="Overmann J."/>
            <person name="Amann R."/>
            <person name="Jetten M.S.M."/>
            <person name="Mascher T."/>
            <person name="Medema M.H."/>
            <person name="Devos D.P."/>
            <person name="Kaster A.-K."/>
            <person name="Ovreas L."/>
            <person name="Rohde M."/>
            <person name="Galperin M.Y."/>
            <person name="Jogler C."/>
        </authorList>
    </citation>
    <scope>NUCLEOTIDE SEQUENCE [LARGE SCALE GENOMIC DNA]</scope>
    <source>
        <strain evidence="2 3">Mal4</strain>
    </source>
</reference>
<gene>
    <name evidence="2" type="ORF">Mal4_32500</name>
</gene>
<dbReference type="AlphaFoldDB" id="A0A517Z8W0"/>
<keyword evidence="3" id="KW-1185">Reference proteome</keyword>
<dbReference type="PROSITE" id="PS51257">
    <property type="entry name" value="PROKAR_LIPOPROTEIN"/>
    <property type="match status" value="1"/>
</dbReference>
<dbReference type="KEGG" id="mri:Mal4_32500"/>
<dbReference type="Proteomes" id="UP000320496">
    <property type="component" value="Chromosome"/>
</dbReference>
<sequence>MHQRVSVSETTSARRGQVAPLLVGAACFAALLVGLAIFQSSPEVEAPAVAIGEREIVTEQVVATTPAVETTATAPTETGQPVAPIAATPAEQRQQQVAGHVDAGEFQQAVDVALTATSAEERSALLRRVARAQMQMGAFDAARATIRRIPDSEQRIAEQVETSRQELLAGGSGADFESLIDLIQNETEGPWLDVDGIGGTITEFESGVRVDPTGLLYQVNRRELSGKLAALGLRARKADLNEDMARPSALRMVSLTRLEQAVAERLENGQPVVESMRQLAGLSQIQYVFVYPEDGEVVIAGPAEGWAYNELGMPVGVHSGQPTLQLDDLVTVLRTFAPGGQQIFGCSIDPRPEGLKELQEFVAASQANGPLSSGQVRSWAEQLGQKLGRQDITVYGVPTDSRVARVLVEADYRMKLIGLGKGDQAADIPSYFDLLGQNPEYVSGGMDALRWWMTMQYDSVLHSDDHNAFEIQGSSVLCQSENQFLTAQGQRVETGKSEPMNQLFASRFTERFDQLAQEDPIFADMQGIFDLALVAALIRHERIDDRLDWNLGAFGINGQYQPARYAAPTEVDTAVNHRVYRGTEVVVQVAGGVRADLLSVLNDAQKWQSAPRLGQTAESSRPANLPEGRWWWDVTAN</sequence>
<feature type="transmembrane region" description="Helical" evidence="1">
    <location>
        <begin position="21"/>
        <end position="38"/>
    </location>
</feature>
<keyword evidence="1" id="KW-1133">Transmembrane helix</keyword>
<accession>A0A517Z8W0</accession>
<dbReference type="Gene3D" id="1.25.40.10">
    <property type="entry name" value="Tetratricopeptide repeat domain"/>
    <property type="match status" value="1"/>
</dbReference>
<protein>
    <recommendedName>
        <fullName evidence="4">DUF1598 domain-containing protein</fullName>
    </recommendedName>
</protein>
<evidence type="ECO:0008006" key="4">
    <source>
        <dbReference type="Google" id="ProtNLM"/>
    </source>
</evidence>